<keyword evidence="3" id="KW-1185">Reference proteome</keyword>
<gene>
    <name evidence="2" type="ORF">QWZ14_29315</name>
</gene>
<dbReference type="RefSeq" id="WP_290320607.1">
    <property type="nucleotide sequence ID" value="NZ_JAUFPN010000272.1"/>
</dbReference>
<evidence type="ECO:0000313" key="2">
    <source>
        <dbReference type="EMBL" id="MDN3568496.1"/>
    </source>
</evidence>
<reference evidence="3" key="1">
    <citation type="journal article" date="2019" name="Int. J. Syst. Evol. Microbiol.">
        <title>The Global Catalogue of Microorganisms (GCM) 10K type strain sequencing project: providing services to taxonomists for standard genome sequencing and annotation.</title>
        <authorList>
            <consortium name="The Broad Institute Genomics Platform"/>
            <consortium name="The Broad Institute Genome Sequencing Center for Infectious Disease"/>
            <person name="Wu L."/>
            <person name="Ma J."/>
        </authorList>
    </citation>
    <scope>NUCLEOTIDE SEQUENCE [LARGE SCALE GENOMIC DNA]</scope>
    <source>
        <strain evidence="3">CECT 7131</strain>
    </source>
</reference>
<evidence type="ECO:0000313" key="3">
    <source>
        <dbReference type="Proteomes" id="UP001529369"/>
    </source>
</evidence>
<evidence type="ECO:0008006" key="4">
    <source>
        <dbReference type="Google" id="ProtNLM"/>
    </source>
</evidence>
<dbReference type="EMBL" id="JAUFPN010000272">
    <property type="protein sequence ID" value="MDN3568496.1"/>
    <property type="molecule type" value="Genomic_DNA"/>
</dbReference>
<sequence length="581" mass="63781">MHVILSPGLNAAPEAAKAAFWTRFEEEMRLTLAPYISVKHQLLDSTAIRDDHEHRVYRRVCDDGKLLNIGNDYVIRERIAVEVCQDFGLQCPPIAHPEMVERWMRANGREAGADWLLANYPRLPDPPGAKPTRFGPRRVADLKPAKRQQQQRTGRVRDDKAGSAWHAWQQGSNGSKAQLAAFRAQGLVLAKGDDGKTLLLVDSQGGSDRAAQLISQAAKREGAKVAVRDLRARLGSLVDSLPTVADARLEAHELAAILDAEDMHHQAEAIEAEVTRIQALADGEEVEDGFQAFAKAEEEAEIEPPPPATPLAPARPRTQALPPVSRDPRDVLDDIMRDWPGRKDEAATPPLAPEPEPEIRNTWSGMPSDDELAELQAVGRRHRAPKPAGPAKPGGVRLPEWARPQKAAAKPANSYQSATDFVSLFQIEASGGDAVMLAWMREQDRLARIELEQSKSRARDQAERERVAAARAAAARASQERAPLSAAGEKLRQQLRGGQHVHMSATVQRTTVTSTSFTVEEVTVTTAVWRQTAESRRGLVSRALDWIADGAATVAQDMQNHAEYSKRVAAEDADEESRFGI</sequence>
<organism evidence="2 3">
    <name type="scientific">Paeniroseomonas aquatica</name>
    <dbReference type="NCBI Taxonomy" id="373043"/>
    <lineage>
        <taxon>Bacteria</taxon>
        <taxon>Pseudomonadati</taxon>
        <taxon>Pseudomonadota</taxon>
        <taxon>Alphaproteobacteria</taxon>
        <taxon>Acetobacterales</taxon>
        <taxon>Acetobacteraceae</taxon>
        <taxon>Paeniroseomonas</taxon>
    </lineage>
</organism>
<feature type="compositionally biased region" description="Basic and acidic residues" evidence="1">
    <location>
        <begin position="326"/>
        <end position="346"/>
    </location>
</feature>
<name>A0ABT8AG29_9PROT</name>
<feature type="region of interest" description="Disordered" evidence="1">
    <location>
        <begin position="124"/>
        <end position="161"/>
    </location>
</feature>
<proteinExistence type="predicted"/>
<accession>A0ABT8AG29</accession>
<feature type="region of interest" description="Disordered" evidence="1">
    <location>
        <begin position="298"/>
        <end position="367"/>
    </location>
</feature>
<evidence type="ECO:0000256" key="1">
    <source>
        <dbReference type="SAM" id="MobiDB-lite"/>
    </source>
</evidence>
<feature type="compositionally biased region" description="Low complexity" evidence="1">
    <location>
        <begin position="311"/>
        <end position="323"/>
    </location>
</feature>
<comment type="caution">
    <text evidence="2">The sequence shown here is derived from an EMBL/GenBank/DDBJ whole genome shotgun (WGS) entry which is preliminary data.</text>
</comment>
<protein>
    <recommendedName>
        <fullName evidence="4">Large polyvalent protein-associated domain-containing protein</fullName>
    </recommendedName>
</protein>
<dbReference type="Proteomes" id="UP001529369">
    <property type="component" value="Unassembled WGS sequence"/>
</dbReference>